<proteinExistence type="inferred from homology"/>
<comment type="subcellular location">
    <subcellularLocation>
        <location evidence="1">Cell membrane</location>
        <topology evidence="1">Peripheral membrane protein</topology>
    </subcellularLocation>
</comment>
<sequence>MSSNEKLVEFRNVSFRYGAEQPWVLKNCSFEIDREEWVAIIGHNGSGKSTIAKLMNGLLFPQEGEIYVAGKKVQEDTIWDVRKDVGMVFQNPDNQFVGTTVQDDVAFGMENRGFPREEMLQRLDDVLHAVGMVDYRLTEPHRLSGGQKQRIAIASVLAVSPKVLILDEATAMLDPRGRRDIMQTVAHLQANKDVSLLTITHDLQEIVQADRVIVMNEGQVWDESHPRELFSKQDDLLAIGLDVPFIASLAKALKQTGIPITKEPLNHEELLEELWTLHSRT</sequence>
<evidence type="ECO:0000256" key="8">
    <source>
        <dbReference type="ARBA" id="ARBA00023136"/>
    </source>
</evidence>
<dbReference type="InterPro" id="IPR003439">
    <property type="entry name" value="ABC_transporter-like_ATP-bd"/>
</dbReference>
<dbReference type="NCBIfam" id="NF010167">
    <property type="entry name" value="PRK13648.1"/>
    <property type="match status" value="1"/>
</dbReference>
<evidence type="ECO:0000256" key="6">
    <source>
        <dbReference type="ARBA" id="ARBA00022840"/>
    </source>
</evidence>
<accession>A0A1M5X215</accession>
<dbReference type="EMBL" id="FQXD01000020">
    <property type="protein sequence ID" value="SHH93780.1"/>
    <property type="molecule type" value="Genomic_DNA"/>
</dbReference>
<keyword evidence="5" id="KW-0547">Nucleotide-binding</keyword>
<gene>
    <name evidence="10" type="ORF">SAMN05421807_12061</name>
</gene>
<dbReference type="Pfam" id="PF00005">
    <property type="entry name" value="ABC_tran"/>
    <property type="match status" value="1"/>
</dbReference>
<organism evidence="10 11">
    <name type="scientific">Virgibacillus chiguensis</name>
    <dbReference type="NCBI Taxonomy" id="411959"/>
    <lineage>
        <taxon>Bacteria</taxon>
        <taxon>Bacillati</taxon>
        <taxon>Bacillota</taxon>
        <taxon>Bacilli</taxon>
        <taxon>Bacillales</taxon>
        <taxon>Bacillaceae</taxon>
        <taxon>Virgibacillus</taxon>
    </lineage>
</organism>
<evidence type="ECO:0000256" key="7">
    <source>
        <dbReference type="ARBA" id="ARBA00022967"/>
    </source>
</evidence>
<protein>
    <submittedName>
        <fullName evidence="10">Energy-coupling factor transport system ATP-binding protein</fullName>
    </submittedName>
</protein>
<keyword evidence="8" id="KW-0472">Membrane</keyword>
<dbReference type="GO" id="GO:0042626">
    <property type="term" value="F:ATPase-coupled transmembrane transporter activity"/>
    <property type="evidence" value="ECO:0007669"/>
    <property type="project" value="TreeGrafter"/>
</dbReference>
<evidence type="ECO:0000313" key="10">
    <source>
        <dbReference type="EMBL" id="SHH93780.1"/>
    </source>
</evidence>
<dbReference type="InterPro" id="IPR017871">
    <property type="entry name" value="ABC_transporter-like_CS"/>
</dbReference>
<dbReference type="PANTHER" id="PTHR43553:SF24">
    <property type="entry name" value="ENERGY-COUPLING FACTOR TRANSPORTER ATP-BINDING PROTEIN ECFA1"/>
    <property type="match status" value="1"/>
</dbReference>
<name>A0A1M5X215_9BACI</name>
<keyword evidence="11" id="KW-1185">Reference proteome</keyword>
<dbReference type="RefSeq" id="WP_073012640.1">
    <property type="nucleotide sequence ID" value="NZ_FQXD01000020.1"/>
</dbReference>
<dbReference type="GO" id="GO:0015087">
    <property type="term" value="F:cobalt ion transmembrane transporter activity"/>
    <property type="evidence" value="ECO:0007669"/>
    <property type="project" value="UniProtKB-ARBA"/>
</dbReference>
<comment type="similarity">
    <text evidence="2">Belongs to the ABC transporter superfamily.</text>
</comment>
<keyword evidence="3" id="KW-0813">Transport</keyword>
<dbReference type="GO" id="GO:0043190">
    <property type="term" value="C:ATP-binding cassette (ABC) transporter complex"/>
    <property type="evidence" value="ECO:0007669"/>
    <property type="project" value="TreeGrafter"/>
</dbReference>
<dbReference type="AlphaFoldDB" id="A0A1M5X215"/>
<dbReference type="NCBIfam" id="TIGR04520">
    <property type="entry name" value="ECF_ATPase_1"/>
    <property type="match status" value="1"/>
</dbReference>
<dbReference type="InterPro" id="IPR027417">
    <property type="entry name" value="P-loop_NTPase"/>
</dbReference>
<dbReference type="GO" id="GO:0016887">
    <property type="term" value="F:ATP hydrolysis activity"/>
    <property type="evidence" value="ECO:0007669"/>
    <property type="project" value="InterPro"/>
</dbReference>
<keyword evidence="4" id="KW-1003">Cell membrane</keyword>
<dbReference type="SMART" id="SM00382">
    <property type="entry name" value="AAA"/>
    <property type="match status" value="1"/>
</dbReference>
<dbReference type="SUPFAM" id="SSF52540">
    <property type="entry name" value="P-loop containing nucleoside triphosphate hydrolases"/>
    <property type="match status" value="1"/>
</dbReference>
<dbReference type="InterPro" id="IPR030947">
    <property type="entry name" value="EcfA_1"/>
</dbReference>
<dbReference type="CDD" id="cd03225">
    <property type="entry name" value="ABC_cobalt_CbiO_domain1"/>
    <property type="match status" value="1"/>
</dbReference>
<evidence type="ECO:0000256" key="5">
    <source>
        <dbReference type="ARBA" id="ARBA00022741"/>
    </source>
</evidence>
<evidence type="ECO:0000256" key="3">
    <source>
        <dbReference type="ARBA" id="ARBA00022448"/>
    </source>
</evidence>
<dbReference type="NCBIfam" id="NF010156">
    <property type="entry name" value="PRK13635.1"/>
    <property type="match status" value="1"/>
</dbReference>
<evidence type="ECO:0000256" key="1">
    <source>
        <dbReference type="ARBA" id="ARBA00004202"/>
    </source>
</evidence>
<dbReference type="FunFam" id="3.40.50.300:FF:000224">
    <property type="entry name" value="Energy-coupling factor transporter ATP-binding protein EcfA"/>
    <property type="match status" value="1"/>
</dbReference>
<dbReference type="PROSITE" id="PS50893">
    <property type="entry name" value="ABC_TRANSPORTER_2"/>
    <property type="match status" value="1"/>
</dbReference>
<dbReference type="InterPro" id="IPR003593">
    <property type="entry name" value="AAA+_ATPase"/>
</dbReference>
<dbReference type="Gene3D" id="3.40.50.300">
    <property type="entry name" value="P-loop containing nucleotide triphosphate hydrolases"/>
    <property type="match status" value="1"/>
</dbReference>
<dbReference type="InterPro" id="IPR050095">
    <property type="entry name" value="ECF_ABC_transporter_ATP-bd"/>
</dbReference>
<evidence type="ECO:0000256" key="2">
    <source>
        <dbReference type="ARBA" id="ARBA00005417"/>
    </source>
</evidence>
<reference evidence="11" key="1">
    <citation type="submission" date="2016-11" db="EMBL/GenBank/DDBJ databases">
        <authorList>
            <person name="Varghese N."/>
            <person name="Submissions S."/>
        </authorList>
    </citation>
    <scope>NUCLEOTIDE SEQUENCE [LARGE SCALE GENOMIC DNA]</scope>
    <source>
        <strain evidence="11">CGMCC 1.6496</strain>
    </source>
</reference>
<keyword evidence="6 10" id="KW-0067">ATP-binding</keyword>
<evidence type="ECO:0000256" key="4">
    <source>
        <dbReference type="ARBA" id="ARBA00022475"/>
    </source>
</evidence>
<evidence type="ECO:0000259" key="9">
    <source>
        <dbReference type="PROSITE" id="PS50893"/>
    </source>
</evidence>
<dbReference type="PROSITE" id="PS00211">
    <property type="entry name" value="ABC_TRANSPORTER_1"/>
    <property type="match status" value="1"/>
</dbReference>
<dbReference type="Proteomes" id="UP000184079">
    <property type="component" value="Unassembled WGS sequence"/>
</dbReference>
<feature type="domain" description="ABC transporter" evidence="9">
    <location>
        <begin position="8"/>
        <end position="242"/>
    </location>
</feature>
<dbReference type="OrthoDB" id="9784332at2"/>
<dbReference type="InterPro" id="IPR015856">
    <property type="entry name" value="ABC_transpr_CbiO/EcfA_su"/>
</dbReference>
<keyword evidence="7" id="KW-1278">Translocase</keyword>
<dbReference type="PANTHER" id="PTHR43553">
    <property type="entry name" value="HEAVY METAL TRANSPORTER"/>
    <property type="match status" value="1"/>
</dbReference>
<evidence type="ECO:0000313" key="11">
    <source>
        <dbReference type="Proteomes" id="UP000184079"/>
    </source>
</evidence>
<dbReference type="GO" id="GO:0005524">
    <property type="term" value="F:ATP binding"/>
    <property type="evidence" value="ECO:0007669"/>
    <property type="project" value="UniProtKB-KW"/>
</dbReference>